<gene>
    <name evidence="1" type="ORF">WMSIL1_LOCUS9659</name>
</gene>
<reference evidence="1 2" key="1">
    <citation type="submission" date="2019-07" db="EMBL/GenBank/DDBJ databases">
        <authorList>
            <person name="Jastrzebski P J."/>
            <person name="Paukszto L."/>
            <person name="Jastrzebski P J."/>
        </authorList>
    </citation>
    <scope>NUCLEOTIDE SEQUENCE [LARGE SCALE GENOMIC DNA]</scope>
    <source>
        <strain evidence="1 2">WMS-il1</strain>
    </source>
</reference>
<protein>
    <submittedName>
        <fullName evidence="1">Uncharacterized protein</fullName>
    </submittedName>
</protein>
<evidence type="ECO:0000313" key="1">
    <source>
        <dbReference type="EMBL" id="VUZ50836.1"/>
    </source>
</evidence>
<sequence>MTHNSCLPCLDVPIDFPFSYDRLVSHKRNIYAQALAQPYPKQHACQLRAPTLPAHLLSSSPRSSLYLSFSRIRINTRCGCLDYILGLINSWCSAPRLLLVLTQTATNW</sequence>
<evidence type="ECO:0000313" key="2">
    <source>
        <dbReference type="Proteomes" id="UP000321570"/>
    </source>
</evidence>
<dbReference type="EMBL" id="CABIJS010000399">
    <property type="protein sequence ID" value="VUZ50836.1"/>
    <property type="molecule type" value="Genomic_DNA"/>
</dbReference>
<keyword evidence="2" id="KW-1185">Reference proteome</keyword>
<organism evidence="1 2">
    <name type="scientific">Hymenolepis diminuta</name>
    <name type="common">Rat tapeworm</name>
    <dbReference type="NCBI Taxonomy" id="6216"/>
    <lineage>
        <taxon>Eukaryota</taxon>
        <taxon>Metazoa</taxon>
        <taxon>Spiralia</taxon>
        <taxon>Lophotrochozoa</taxon>
        <taxon>Platyhelminthes</taxon>
        <taxon>Cestoda</taxon>
        <taxon>Eucestoda</taxon>
        <taxon>Cyclophyllidea</taxon>
        <taxon>Hymenolepididae</taxon>
        <taxon>Hymenolepis</taxon>
    </lineage>
</organism>
<proteinExistence type="predicted"/>
<dbReference type="AlphaFoldDB" id="A0A564YUJ0"/>
<dbReference type="Proteomes" id="UP000321570">
    <property type="component" value="Unassembled WGS sequence"/>
</dbReference>
<accession>A0A564YUJ0</accession>
<name>A0A564YUJ0_HYMDI</name>